<organism evidence="2 3">
    <name type="scientific">Eumeta variegata</name>
    <name type="common">Bagworm moth</name>
    <name type="synonym">Eumeta japonica</name>
    <dbReference type="NCBI Taxonomy" id="151549"/>
    <lineage>
        <taxon>Eukaryota</taxon>
        <taxon>Metazoa</taxon>
        <taxon>Ecdysozoa</taxon>
        <taxon>Arthropoda</taxon>
        <taxon>Hexapoda</taxon>
        <taxon>Insecta</taxon>
        <taxon>Pterygota</taxon>
        <taxon>Neoptera</taxon>
        <taxon>Endopterygota</taxon>
        <taxon>Lepidoptera</taxon>
        <taxon>Glossata</taxon>
        <taxon>Ditrysia</taxon>
        <taxon>Tineoidea</taxon>
        <taxon>Psychidae</taxon>
        <taxon>Oiketicinae</taxon>
        <taxon>Eumeta</taxon>
    </lineage>
</organism>
<sequence length="75" mass="8647">MYQQRSTHIKIRSTHHKSGTTLTSKQYTVQRYETSTVKCNSARPRGGVEEQMKQHRLKNVPLIDNTQDILLPLPA</sequence>
<proteinExistence type="predicted"/>
<dbReference type="EMBL" id="BGZK01004946">
    <property type="protein sequence ID" value="GBP11745.1"/>
    <property type="molecule type" value="Genomic_DNA"/>
</dbReference>
<protein>
    <submittedName>
        <fullName evidence="2">Uncharacterized protein</fullName>
    </submittedName>
</protein>
<feature type="compositionally biased region" description="Basic residues" evidence="1">
    <location>
        <begin position="7"/>
        <end position="18"/>
    </location>
</feature>
<reference evidence="2 3" key="1">
    <citation type="journal article" date="2019" name="Commun. Biol.">
        <title>The bagworm genome reveals a unique fibroin gene that provides high tensile strength.</title>
        <authorList>
            <person name="Kono N."/>
            <person name="Nakamura H."/>
            <person name="Ohtoshi R."/>
            <person name="Tomita M."/>
            <person name="Numata K."/>
            <person name="Arakawa K."/>
        </authorList>
    </citation>
    <scope>NUCLEOTIDE SEQUENCE [LARGE SCALE GENOMIC DNA]</scope>
</reference>
<accession>A0A4C1TCB0</accession>
<comment type="caution">
    <text evidence="2">The sequence shown here is derived from an EMBL/GenBank/DDBJ whole genome shotgun (WGS) entry which is preliminary data.</text>
</comment>
<dbReference type="Proteomes" id="UP000299102">
    <property type="component" value="Unassembled WGS sequence"/>
</dbReference>
<name>A0A4C1TCB0_EUMVA</name>
<keyword evidence="3" id="KW-1185">Reference proteome</keyword>
<dbReference type="AlphaFoldDB" id="A0A4C1TCB0"/>
<evidence type="ECO:0000256" key="1">
    <source>
        <dbReference type="SAM" id="MobiDB-lite"/>
    </source>
</evidence>
<evidence type="ECO:0000313" key="2">
    <source>
        <dbReference type="EMBL" id="GBP11745.1"/>
    </source>
</evidence>
<feature type="region of interest" description="Disordered" evidence="1">
    <location>
        <begin position="1"/>
        <end position="21"/>
    </location>
</feature>
<gene>
    <name evidence="2" type="ORF">EVAR_74063_1</name>
</gene>
<evidence type="ECO:0000313" key="3">
    <source>
        <dbReference type="Proteomes" id="UP000299102"/>
    </source>
</evidence>